<feature type="binding site" evidence="12">
    <location>
        <position position="24"/>
    </location>
    <ligand>
        <name>[4Fe-4S] cluster</name>
        <dbReference type="ChEBI" id="CHEBI:49883"/>
        <label>1</label>
        <note>4Fe-4S-S-AdoMet</note>
    </ligand>
</feature>
<dbReference type="InterPro" id="IPR006638">
    <property type="entry name" value="Elp3/MiaA/NifB-like_rSAM"/>
</dbReference>
<dbReference type="InterPro" id="IPR013483">
    <property type="entry name" value="MoaA"/>
</dbReference>
<dbReference type="GO" id="GO:0061799">
    <property type="term" value="F:cyclic pyranopterin monophosphate synthase activity"/>
    <property type="evidence" value="ECO:0007669"/>
    <property type="project" value="TreeGrafter"/>
</dbReference>
<feature type="binding site" evidence="12">
    <location>
        <position position="165"/>
    </location>
    <ligand>
        <name>GTP</name>
        <dbReference type="ChEBI" id="CHEBI:37565"/>
    </ligand>
</feature>
<evidence type="ECO:0000256" key="6">
    <source>
        <dbReference type="ARBA" id="ARBA00023004"/>
    </source>
</evidence>
<dbReference type="SFLD" id="SFLDG01386">
    <property type="entry name" value="main_SPASM_domain-containing"/>
    <property type="match status" value="1"/>
</dbReference>
<dbReference type="CDD" id="cd01335">
    <property type="entry name" value="Radical_SAM"/>
    <property type="match status" value="1"/>
</dbReference>
<dbReference type="PANTHER" id="PTHR22960">
    <property type="entry name" value="MOLYBDOPTERIN COFACTOR SYNTHESIS PROTEIN A"/>
    <property type="match status" value="1"/>
</dbReference>
<feature type="binding site" evidence="12">
    <location>
        <position position="28"/>
    </location>
    <ligand>
        <name>[4Fe-4S] cluster</name>
        <dbReference type="ChEBI" id="CHEBI:49883"/>
        <label>1</label>
        <note>4Fe-4S-S-AdoMet</note>
    </ligand>
</feature>
<keyword evidence="8 12" id="KW-0342">GTP-binding</keyword>
<dbReference type="GO" id="GO:1904047">
    <property type="term" value="F:S-adenosyl-L-methionine binding"/>
    <property type="evidence" value="ECO:0007669"/>
    <property type="project" value="UniProtKB-UniRule"/>
</dbReference>
<evidence type="ECO:0000256" key="3">
    <source>
        <dbReference type="ARBA" id="ARBA00022691"/>
    </source>
</evidence>
<dbReference type="GO" id="GO:0061798">
    <property type="term" value="F:GTP 3',8'-cyclase activity"/>
    <property type="evidence" value="ECO:0007669"/>
    <property type="project" value="UniProtKB-UniRule"/>
</dbReference>
<dbReference type="NCBIfam" id="TIGR02666">
    <property type="entry name" value="moaA"/>
    <property type="match status" value="1"/>
</dbReference>
<evidence type="ECO:0000256" key="4">
    <source>
        <dbReference type="ARBA" id="ARBA00022723"/>
    </source>
</evidence>
<feature type="domain" description="Radical SAM core" evidence="13">
    <location>
        <begin position="8"/>
        <end position="229"/>
    </location>
</feature>
<dbReference type="SFLD" id="SFLDG01067">
    <property type="entry name" value="SPASM/twitch_domain_containing"/>
    <property type="match status" value="1"/>
</dbReference>
<dbReference type="OrthoDB" id="9763993at2"/>
<feature type="binding site" evidence="12">
    <location>
        <position position="17"/>
    </location>
    <ligand>
        <name>GTP</name>
        <dbReference type="ChEBI" id="CHEBI:37565"/>
    </ligand>
</feature>
<dbReference type="InterPro" id="IPR007197">
    <property type="entry name" value="rSAM"/>
</dbReference>
<keyword evidence="6 12" id="KW-0408">Iron</keyword>
<dbReference type="InterPro" id="IPR000385">
    <property type="entry name" value="MoaA_NifB_PqqE_Fe-S-bd_CS"/>
</dbReference>
<dbReference type="UniPathway" id="UPA00344"/>
<evidence type="ECO:0000313" key="15">
    <source>
        <dbReference type="Proteomes" id="UP000245474"/>
    </source>
</evidence>
<feature type="binding site" evidence="12">
    <location>
        <position position="102"/>
    </location>
    <ligand>
        <name>GTP</name>
        <dbReference type="ChEBI" id="CHEBI:37565"/>
    </ligand>
</feature>
<dbReference type="Proteomes" id="UP000245474">
    <property type="component" value="Unassembled WGS sequence"/>
</dbReference>
<dbReference type="EC" id="4.1.99.22" evidence="1 12"/>
<evidence type="ECO:0000256" key="7">
    <source>
        <dbReference type="ARBA" id="ARBA00023014"/>
    </source>
</evidence>
<keyword evidence="5 12" id="KW-0547">Nucleotide-binding</keyword>
<comment type="function">
    <text evidence="12">Catalyzes the cyclization of GTP to (8S)-3',8-cyclo-7,8-dihydroguanosine 5'-triphosphate.</text>
</comment>
<gene>
    <name evidence="12 14" type="primary">moaA</name>
    <name evidence="14" type="ORF">DEM34_12950</name>
</gene>
<proteinExistence type="inferred from homology"/>
<accession>A0A2U2MYZ7</accession>
<dbReference type="PROSITE" id="PS51918">
    <property type="entry name" value="RADICAL_SAM"/>
    <property type="match status" value="1"/>
</dbReference>
<name>A0A2U2MYZ7_9GAMM</name>
<dbReference type="GO" id="GO:0005525">
    <property type="term" value="F:GTP binding"/>
    <property type="evidence" value="ECO:0007669"/>
    <property type="project" value="UniProtKB-UniRule"/>
</dbReference>
<dbReference type="AlphaFoldDB" id="A0A2U2MYZ7"/>
<dbReference type="InterPro" id="IPR010505">
    <property type="entry name" value="MoaA_twitch"/>
</dbReference>
<dbReference type="SFLD" id="SFLDG01383">
    <property type="entry name" value="cyclic_pyranopterin_phosphate"/>
    <property type="match status" value="1"/>
</dbReference>
<evidence type="ECO:0000256" key="10">
    <source>
        <dbReference type="ARBA" id="ARBA00023239"/>
    </source>
</evidence>
<comment type="similarity">
    <text evidence="12">Belongs to the radical SAM superfamily. MoaA family.</text>
</comment>
<feature type="binding site" evidence="12">
    <location>
        <position position="199"/>
    </location>
    <ligand>
        <name>S-adenosyl-L-methionine</name>
        <dbReference type="ChEBI" id="CHEBI:59789"/>
    </ligand>
</feature>
<feature type="binding site" evidence="12">
    <location>
        <position position="127"/>
    </location>
    <ligand>
        <name>S-adenosyl-L-methionine</name>
        <dbReference type="ChEBI" id="CHEBI:59789"/>
    </ligand>
</feature>
<reference evidence="14 15" key="1">
    <citation type="submission" date="2018-05" db="EMBL/GenBank/DDBJ databases">
        <title>Spiribacter halobius sp. nov., a moderately halophilic bacterium isolated from marine solar saltern.</title>
        <authorList>
            <person name="Zheng W.-S."/>
            <person name="Lu D.-C."/>
            <person name="Du Z.-J."/>
        </authorList>
    </citation>
    <scope>NUCLEOTIDE SEQUENCE [LARGE SCALE GENOMIC DNA]</scope>
    <source>
        <strain evidence="14 15">E85</strain>
    </source>
</reference>
<dbReference type="SMART" id="SM00729">
    <property type="entry name" value="Elp3"/>
    <property type="match status" value="1"/>
</dbReference>
<dbReference type="HAMAP" id="MF_01225_B">
    <property type="entry name" value="MoaA_B"/>
    <property type="match status" value="1"/>
</dbReference>
<comment type="cofactor">
    <cofactor evidence="12">
        <name>[4Fe-4S] cluster</name>
        <dbReference type="ChEBI" id="CHEBI:49883"/>
    </cofactor>
    <text evidence="12">Binds 2 [4Fe-4S] clusters. Binds 1 [4Fe-4S] cluster coordinated with 3 cysteines and an exchangeable S-adenosyl-L-methionine and 1 [4Fe-4S] cluster coordinated with 3 cysteines and the GTP-derived substrate.</text>
</comment>
<evidence type="ECO:0000256" key="9">
    <source>
        <dbReference type="ARBA" id="ARBA00023150"/>
    </source>
</evidence>
<dbReference type="Gene3D" id="3.20.20.70">
    <property type="entry name" value="Aldolase class I"/>
    <property type="match status" value="1"/>
</dbReference>
<evidence type="ECO:0000256" key="11">
    <source>
        <dbReference type="ARBA" id="ARBA00048697"/>
    </source>
</evidence>
<keyword evidence="3 12" id="KW-0949">S-adenosyl-L-methionine</keyword>
<feature type="binding site" evidence="12">
    <location>
        <position position="75"/>
    </location>
    <ligand>
        <name>S-adenosyl-L-methionine</name>
        <dbReference type="ChEBI" id="CHEBI:59789"/>
    </ligand>
</feature>
<dbReference type="SFLD" id="SFLDS00029">
    <property type="entry name" value="Radical_SAM"/>
    <property type="match status" value="1"/>
</dbReference>
<dbReference type="InterPro" id="IPR058240">
    <property type="entry name" value="rSAM_sf"/>
</dbReference>
<evidence type="ECO:0000259" key="13">
    <source>
        <dbReference type="PROSITE" id="PS51918"/>
    </source>
</evidence>
<dbReference type="PANTHER" id="PTHR22960:SF0">
    <property type="entry name" value="MOLYBDENUM COFACTOR BIOSYNTHESIS PROTEIN 1"/>
    <property type="match status" value="1"/>
</dbReference>
<evidence type="ECO:0000256" key="1">
    <source>
        <dbReference type="ARBA" id="ARBA00012167"/>
    </source>
</evidence>
<evidence type="ECO:0000313" key="14">
    <source>
        <dbReference type="EMBL" id="PWG62211.1"/>
    </source>
</evidence>
<dbReference type="InterPro" id="IPR013785">
    <property type="entry name" value="Aldolase_TIM"/>
</dbReference>
<dbReference type="RefSeq" id="WP_109679245.1">
    <property type="nucleotide sequence ID" value="NZ_CP086615.1"/>
</dbReference>
<dbReference type="InterPro" id="IPR050105">
    <property type="entry name" value="MoCo_biosynth_MoaA/MoaC"/>
</dbReference>
<feature type="binding site" evidence="12">
    <location>
        <position position="263"/>
    </location>
    <ligand>
        <name>[4Fe-4S] cluster</name>
        <dbReference type="ChEBI" id="CHEBI:49883"/>
        <label>2</label>
        <note>4Fe-4S-substrate</note>
    </ligand>
</feature>
<dbReference type="PROSITE" id="PS01305">
    <property type="entry name" value="MOAA_NIFB_PQQE"/>
    <property type="match status" value="1"/>
</dbReference>
<feature type="binding site" evidence="12">
    <location>
        <position position="71"/>
    </location>
    <ligand>
        <name>GTP</name>
        <dbReference type="ChEBI" id="CHEBI:37565"/>
    </ligand>
</feature>
<dbReference type="GO" id="GO:0051539">
    <property type="term" value="F:4 iron, 4 sulfur cluster binding"/>
    <property type="evidence" value="ECO:0007669"/>
    <property type="project" value="UniProtKB-UniRule"/>
</dbReference>
<organism evidence="14 15">
    <name type="scientific">Sediminicurvatus halobius</name>
    <dbReference type="NCBI Taxonomy" id="2182432"/>
    <lineage>
        <taxon>Bacteria</taxon>
        <taxon>Pseudomonadati</taxon>
        <taxon>Pseudomonadota</taxon>
        <taxon>Gammaproteobacteria</taxon>
        <taxon>Chromatiales</taxon>
        <taxon>Ectothiorhodospiraceae</taxon>
        <taxon>Sediminicurvatus</taxon>
    </lineage>
</organism>
<evidence type="ECO:0000256" key="5">
    <source>
        <dbReference type="ARBA" id="ARBA00022741"/>
    </source>
</evidence>
<evidence type="ECO:0000256" key="2">
    <source>
        <dbReference type="ARBA" id="ARBA00022485"/>
    </source>
</evidence>
<sequence>MAGNVTDRLDRPLRDLRISLTDRCNFRCTYCMPKALFGVSHQFMPRRELLSFEEIERLARLFVQLGVRKLRLTGGEPLIRRDIEDLVAMLSAIDGVEDISLTTNASLLTLDKAKALRAAGLRRITVSLDGIDDDTFRAMNDVGFPVAKVLQGIDNAAEAGLTPIKINMVVQRGVNEHDILPMAEHFRGSGHIVRFIEYMDVGNSNGWRLDEVMPSREVAELIGSRWPIEPVEPNYRGEVADRWRYRDGAGEIGVISSVSQPFCGDCSRARLSAEGKLYTCLFASRGHELRDRMRAGAGDDELLAYLRGIWSRRSDRYSELRTHETKPIDSRKIEMSYIGG</sequence>
<dbReference type="GO" id="GO:0046872">
    <property type="term" value="F:metal ion binding"/>
    <property type="evidence" value="ECO:0007669"/>
    <property type="project" value="UniProtKB-KW"/>
</dbReference>
<dbReference type="InterPro" id="IPR040064">
    <property type="entry name" value="MoaA-like"/>
</dbReference>
<comment type="caution">
    <text evidence="14">The sequence shown here is derived from an EMBL/GenBank/DDBJ whole genome shotgun (WGS) entry which is preliminary data.</text>
</comment>
<keyword evidence="10 12" id="KW-0456">Lyase</keyword>
<comment type="catalytic activity">
    <reaction evidence="11 12">
        <text>GTP + AH2 + S-adenosyl-L-methionine = (8S)-3',8-cyclo-7,8-dihydroguanosine 5'-triphosphate + 5'-deoxyadenosine + L-methionine + A + H(+)</text>
        <dbReference type="Rhea" id="RHEA:49576"/>
        <dbReference type="ChEBI" id="CHEBI:13193"/>
        <dbReference type="ChEBI" id="CHEBI:15378"/>
        <dbReference type="ChEBI" id="CHEBI:17319"/>
        <dbReference type="ChEBI" id="CHEBI:17499"/>
        <dbReference type="ChEBI" id="CHEBI:37565"/>
        <dbReference type="ChEBI" id="CHEBI:57844"/>
        <dbReference type="ChEBI" id="CHEBI:59789"/>
        <dbReference type="ChEBI" id="CHEBI:131766"/>
        <dbReference type="EC" id="4.1.99.22"/>
    </reaction>
</comment>
<keyword evidence="2 12" id="KW-0004">4Fe-4S</keyword>
<feature type="binding site" evidence="12">
    <location>
        <position position="280"/>
    </location>
    <ligand>
        <name>[4Fe-4S] cluster</name>
        <dbReference type="ChEBI" id="CHEBI:49883"/>
        <label>2</label>
        <note>4Fe-4S-substrate</note>
    </ligand>
</feature>
<keyword evidence="9 12" id="KW-0501">Molybdenum cofactor biosynthesis</keyword>
<dbReference type="SUPFAM" id="SSF102114">
    <property type="entry name" value="Radical SAM enzymes"/>
    <property type="match status" value="1"/>
</dbReference>
<dbReference type="CDD" id="cd21117">
    <property type="entry name" value="Twitch_MoaA"/>
    <property type="match status" value="1"/>
</dbReference>
<comment type="subunit">
    <text evidence="12">Monomer and homodimer.</text>
</comment>
<protein>
    <recommendedName>
        <fullName evidence="1 12">GTP 3',8-cyclase</fullName>
        <ecNumber evidence="1 12">4.1.99.22</ecNumber>
    </recommendedName>
    <alternativeName>
        <fullName evidence="12">Molybdenum cofactor biosynthesis protein A</fullName>
    </alternativeName>
</protein>
<feature type="binding site" evidence="12">
    <location>
        <position position="266"/>
    </location>
    <ligand>
        <name>[4Fe-4S] cluster</name>
        <dbReference type="ChEBI" id="CHEBI:49883"/>
        <label>2</label>
        <note>4Fe-4S-substrate</note>
    </ligand>
</feature>
<feature type="binding site" evidence="12">
    <location>
        <position position="31"/>
    </location>
    <ligand>
        <name>[4Fe-4S] cluster</name>
        <dbReference type="ChEBI" id="CHEBI:49883"/>
        <label>1</label>
        <note>4Fe-4S-S-AdoMet</note>
    </ligand>
</feature>
<dbReference type="GO" id="GO:0006777">
    <property type="term" value="P:Mo-molybdopterin cofactor biosynthetic process"/>
    <property type="evidence" value="ECO:0007669"/>
    <property type="project" value="UniProtKB-UniRule"/>
</dbReference>
<feature type="binding site" evidence="12">
    <location>
        <position position="30"/>
    </location>
    <ligand>
        <name>S-adenosyl-L-methionine</name>
        <dbReference type="ChEBI" id="CHEBI:59789"/>
    </ligand>
</feature>
<feature type="binding site" evidence="12">
    <location>
        <begin position="268"/>
        <end position="270"/>
    </location>
    <ligand>
        <name>GTP</name>
        <dbReference type="ChEBI" id="CHEBI:37565"/>
    </ligand>
</feature>
<evidence type="ECO:0000256" key="12">
    <source>
        <dbReference type="HAMAP-Rule" id="MF_01225"/>
    </source>
</evidence>
<evidence type="ECO:0000256" key="8">
    <source>
        <dbReference type="ARBA" id="ARBA00023134"/>
    </source>
</evidence>
<keyword evidence="7 12" id="KW-0411">Iron-sulfur</keyword>
<keyword evidence="15" id="KW-1185">Reference proteome</keyword>
<dbReference type="Pfam" id="PF06463">
    <property type="entry name" value="Mob_synth_C"/>
    <property type="match status" value="1"/>
</dbReference>
<dbReference type="Pfam" id="PF04055">
    <property type="entry name" value="Radical_SAM"/>
    <property type="match status" value="1"/>
</dbReference>
<dbReference type="EMBL" id="QFFI01000021">
    <property type="protein sequence ID" value="PWG62211.1"/>
    <property type="molecule type" value="Genomic_DNA"/>
</dbReference>
<keyword evidence="4 12" id="KW-0479">Metal-binding</keyword>
<comment type="pathway">
    <text evidence="12">Cofactor biosynthesis; molybdopterin biosynthesis.</text>
</comment>